<dbReference type="Gene3D" id="3.40.50.1820">
    <property type="entry name" value="alpha/beta hydrolase"/>
    <property type="match status" value="1"/>
</dbReference>
<dbReference type="Proteomes" id="UP000481153">
    <property type="component" value="Unassembled WGS sequence"/>
</dbReference>
<dbReference type="PANTHER" id="PTHR11614">
    <property type="entry name" value="PHOSPHOLIPASE-RELATED"/>
    <property type="match status" value="1"/>
</dbReference>
<sequence>MDHQGHGLSEGERLYVERFDHYERDYIEFICDTLALTSESAHVKEAMMHFPKGLALKSLPRFLLGHSMGSLISLQMIHDHTDIEWTGAIMCSGAFQVDPKAISPIEMVLSSILSVVLPKFRPPNPNLSVVKDRSEHERSLRDSFNYKTGPTMR</sequence>
<evidence type="ECO:0000313" key="2">
    <source>
        <dbReference type="EMBL" id="KAF0725241.1"/>
    </source>
</evidence>
<dbReference type="AlphaFoldDB" id="A0A6G0WEX0"/>
<dbReference type="InterPro" id="IPR051044">
    <property type="entry name" value="MAG_DAG_Lipase"/>
</dbReference>
<protein>
    <recommendedName>
        <fullName evidence="1">Serine aminopeptidase S33 domain-containing protein</fullName>
    </recommendedName>
</protein>
<dbReference type="SUPFAM" id="SSF53474">
    <property type="entry name" value="alpha/beta-Hydrolases"/>
    <property type="match status" value="1"/>
</dbReference>
<evidence type="ECO:0000313" key="3">
    <source>
        <dbReference type="Proteomes" id="UP000481153"/>
    </source>
</evidence>
<name>A0A6G0WEX0_9STRA</name>
<dbReference type="Pfam" id="PF12146">
    <property type="entry name" value="Hydrolase_4"/>
    <property type="match status" value="1"/>
</dbReference>
<feature type="domain" description="Serine aminopeptidase S33" evidence="1">
    <location>
        <begin position="1"/>
        <end position="150"/>
    </location>
</feature>
<evidence type="ECO:0000259" key="1">
    <source>
        <dbReference type="Pfam" id="PF12146"/>
    </source>
</evidence>
<reference evidence="2 3" key="1">
    <citation type="submission" date="2019-07" db="EMBL/GenBank/DDBJ databases">
        <title>Genomics analysis of Aphanomyces spp. identifies a new class of oomycete effector associated with host adaptation.</title>
        <authorList>
            <person name="Gaulin E."/>
        </authorList>
    </citation>
    <scope>NUCLEOTIDE SEQUENCE [LARGE SCALE GENOMIC DNA]</scope>
    <source>
        <strain evidence="2 3">ATCC 201684</strain>
    </source>
</reference>
<proteinExistence type="predicted"/>
<gene>
    <name evidence="2" type="ORF">Ae201684_016258</name>
</gene>
<comment type="caution">
    <text evidence="2">The sequence shown here is derived from an EMBL/GenBank/DDBJ whole genome shotgun (WGS) entry which is preliminary data.</text>
</comment>
<accession>A0A6G0WEX0</accession>
<dbReference type="EMBL" id="VJMJ01000247">
    <property type="protein sequence ID" value="KAF0725241.1"/>
    <property type="molecule type" value="Genomic_DNA"/>
</dbReference>
<organism evidence="2 3">
    <name type="scientific">Aphanomyces euteiches</name>
    <dbReference type="NCBI Taxonomy" id="100861"/>
    <lineage>
        <taxon>Eukaryota</taxon>
        <taxon>Sar</taxon>
        <taxon>Stramenopiles</taxon>
        <taxon>Oomycota</taxon>
        <taxon>Saprolegniomycetes</taxon>
        <taxon>Saprolegniales</taxon>
        <taxon>Verrucalvaceae</taxon>
        <taxon>Aphanomyces</taxon>
    </lineage>
</organism>
<dbReference type="VEuPathDB" id="FungiDB:AeMF1_001633"/>
<dbReference type="InterPro" id="IPR022742">
    <property type="entry name" value="Hydrolase_4"/>
</dbReference>
<keyword evidence="3" id="KW-1185">Reference proteome</keyword>
<dbReference type="InterPro" id="IPR029058">
    <property type="entry name" value="AB_hydrolase_fold"/>
</dbReference>